<dbReference type="GeneID" id="31078267"/>
<keyword evidence="2" id="KW-0812">Transmembrane</keyword>
<evidence type="ECO:0000256" key="2">
    <source>
        <dbReference type="SAM" id="Phobius"/>
    </source>
</evidence>
<feature type="transmembrane region" description="Helical" evidence="2">
    <location>
        <begin position="55"/>
        <end position="81"/>
    </location>
</feature>
<comment type="similarity">
    <text evidence="1">Belongs to the ycf20 family.</text>
</comment>
<name>A0A097KJK8_9CHLO</name>
<evidence type="ECO:0000256" key="1">
    <source>
        <dbReference type="ARBA" id="ARBA00009846"/>
    </source>
</evidence>
<keyword evidence="2" id="KW-0472">Membrane</keyword>
<reference evidence="3" key="1">
    <citation type="journal article" date="2014" name="BMC Evol. Biol.">
        <title>Chloroplast phylogenomic analysis resolves deep-level relationships within the green algal class Trebouxiophyceae.</title>
        <authorList>
            <person name="Lemieux C."/>
            <person name="Otis C."/>
            <person name="Turmel M."/>
        </authorList>
    </citation>
    <scope>NUCLEOTIDE SEQUENCE</scope>
</reference>
<keyword evidence="2" id="KW-1133">Transmembrane helix</keyword>
<accession>A0A097KJK8</accession>
<keyword evidence="3" id="KW-0150">Chloroplast</keyword>
<keyword evidence="3" id="KW-0934">Plastid</keyword>
<geneLocation type="chloroplast" evidence="3"/>
<feature type="transmembrane region" description="Helical" evidence="2">
    <location>
        <begin position="21"/>
        <end position="43"/>
    </location>
</feature>
<dbReference type="InterPro" id="IPR007572">
    <property type="entry name" value="Uncharacterised_Ycf20"/>
</dbReference>
<dbReference type="Pfam" id="PF04483">
    <property type="entry name" value="DUF565"/>
    <property type="match status" value="1"/>
</dbReference>
<dbReference type="EMBL" id="KM462860">
    <property type="protein sequence ID" value="AIT93376.1"/>
    <property type="molecule type" value="Genomic_DNA"/>
</dbReference>
<dbReference type="AlphaFoldDB" id="A0A097KJK8"/>
<sequence>MFFETRLSRYFVKILCNLKEKIFTVQSALSSVLFSLFTGFIFGNLFGTLLDTLRLYFLFNGFVGVFILLLVEAINSLVYGISFGNKNFSKNEKIPLGSFVIEDYTEQVFERSPTPLASLSHKSFLFKKFQKKTSSLLMYLSIKLRKIKILLCDITSPEFEEKKKVFYKNLSIIRQSIFGDIAKAMSNKLFFFYTNATQVKRTVNSFKIGLLFGFFVDSFKVGS</sequence>
<evidence type="ECO:0000313" key="3">
    <source>
        <dbReference type="EMBL" id="AIT93376.1"/>
    </source>
</evidence>
<proteinExistence type="inferred from homology"/>
<dbReference type="RefSeq" id="YP_009104800.1">
    <property type="nucleotide sequence ID" value="NC_025524.1"/>
</dbReference>
<organism evidence="3">
    <name type="scientific">Symbiochloris handae</name>
    <dbReference type="NCBI Taxonomy" id="1853882"/>
    <lineage>
        <taxon>Eukaryota</taxon>
        <taxon>Viridiplantae</taxon>
        <taxon>Chlorophyta</taxon>
        <taxon>core chlorophytes</taxon>
        <taxon>Trebouxiophyceae</taxon>
        <taxon>Trebouxiales</taxon>
        <taxon>Trebouxiaceae</taxon>
        <taxon>Symbiochloris</taxon>
    </lineage>
</organism>
<gene>
    <name evidence="3" type="primary">ycf20</name>
</gene>
<protein>
    <submittedName>
        <fullName evidence="3">Hypothetical chloroplast RF20</fullName>
    </submittedName>
</protein>